<organism evidence="1 2">
    <name type="scientific">Polaribacter marinus</name>
    <dbReference type="NCBI Taxonomy" id="2916838"/>
    <lineage>
        <taxon>Bacteria</taxon>
        <taxon>Pseudomonadati</taxon>
        <taxon>Bacteroidota</taxon>
        <taxon>Flavobacteriia</taxon>
        <taxon>Flavobacteriales</taxon>
        <taxon>Flavobacteriaceae</taxon>
    </lineage>
</organism>
<comment type="caution">
    <text evidence="1">The sequence shown here is derived from an EMBL/GenBank/DDBJ whole genome shotgun (WGS) entry which is preliminary data.</text>
</comment>
<reference evidence="1" key="1">
    <citation type="submission" date="2022-02" db="EMBL/GenBank/DDBJ databases">
        <title>Polaribacter sp. MSW13, isolated from seawater.</title>
        <authorList>
            <person name="Kristyanto S."/>
            <person name="Jung J."/>
            <person name="Jeon C.O."/>
        </authorList>
    </citation>
    <scope>NUCLEOTIDE SEQUENCE</scope>
    <source>
        <strain evidence="1">MSW13</strain>
    </source>
</reference>
<evidence type="ECO:0000313" key="2">
    <source>
        <dbReference type="Proteomes" id="UP001139369"/>
    </source>
</evidence>
<keyword evidence="2" id="KW-1185">Reference proteome</keyword>
<name>A0A9X2AKT8_9FLAO</name>
<accession>A0A9X2AKT8</accession>
<dbReference type="AlphaFoldDB" id="A0A9X2AKT8"/>
<dbReference type="Proteomes" id="UP001139369">
    <property type="component" value="Unassembled WGS sequence"/>
</dbReference>
<evidence type="ECO:0000313" key="1">
    <source>
        <dbReference type="EMBL" id="MCI2230457.1"/>
    </source>
</evidence>
<dbReference type="EMBL" id="JAKQYM010000024">
    <property type="protein sequence ID" value="MCI2230457.1"/>
    <property type="molecule type" value="Genomic_DNA"/>
</dbReference>
<protein>
    <submittedName>
        <fullName evidence="1">Uncharacterized protein</fullName>
    </submittedName>
</protein>
<proteinExistence type="predicted"/>
<sequence>MYQIVAHAKPKKNSEIYGEVIGAYVAFFIDFKEIDGAFVLAKYYIENEGWEIIELEDEYFIIDSIEDMADDYKQYYEEVFEYGYSLIFNTYDKIEEDENE</sequence>
<gene>
    <name evidence="1" type="ORF">MC378_14855</name>
</gene>
<dbReference type="RefSeq" id="WP_242179584.1">
    <property type="nucleotide sequence ID" value="NZ_JAKQYM010000024.1"/>
</dbReference>